<evidence type="ECO:0000313" key="1">
    <source>
        <dbReference type="EMBL" id="GIY81589.1"/>
    </source>
</evidence>
<keyword evidence="2" id="KW-1185">Reference proteome</keyword>
<reference evidence="1 2" key="1">
    <citation type="submission" date="2021-06" db="EMBL/GenBank/DDBJ databases">
        <title>Caerostris extrusa draft genome.</title>
        <authorList>
            <person name="Kono N."/>
            <person name="Arakawa K."/>
        </authorList>
    </citation>
    <scope>NUCLEOTIDE SEQUENCE [LARGE SCALE GENOMIC DNA]</scope>
</reference>
<protein>
    <recommendedName>
        <fullName evidence="3">Secreted protein</fullName>
    </recommendedName>
</protein>
<name>A0AAV4WIF2_CAEEX</name>
<dbReference type="AlphaFoldDB" id="A0AAV4WIF2"/>
<proteinExistence type="predicted"/>
<comment type="caution">
    <text evidence="1">The sequence shown here is derived from an EMBL/GenBank/DDBJ whole genome shotgun (WGS) entry which is preliminary data.</text>
</comment>
<dbReference type="Proteomes" id="UP001054945">
    <property type="component" value="Unassembled WGS sequence"/>
</dbReference>
<evidence type="ECO:0008006" key="3">
    <source>
        <dbReference type="Google" id="ProtNLM"/>
    </source>
</evidence>
<evidence type="ECO:0000313" key="2">
    <source>
        <dbReference type="Proteomes" id="UP001054945"/>
    </source>
</evidence>
<dbReference type="EMBL" id="BPLR01016143">
    <property type="protein sequence ID" value="GIY81589.1"/>
    <property type="molecule type" value="Genomic_DNA"/>
</dbReference>
<sequence length="82" mass="8758">MRGCQFHSAVATVGTSRASRAQMPCAPAHAPMHAREAGKGVLGGREGGWFLTDLESSLLVKSFSFASATCWNLLFVRVWCSG</sequence>
<organism evidence="1 2">
    <name type="scientific">Caerostris extrusa</name>
    <name type="common">Bark spider</name>
    <name type="synonym">Caerostris bankana</name>
    <dbReference type="NCBI Taxonomy" id="172846"/>
    <lineage>
        <taxon>Eukaryota</taxon>
        <taxon>Metazoa</taxon>
        <taxon>Ecdysozoa</taxon>
        <taxon>Arthropoda</taxon>
        <taxon>Chelicerata</taxon>
        <taxon>Arachnida</taxon>
        <taxon>Araneae</taxon>
        <taxon>Araneomorphae</taxon>
        <taxon>Entelegynae</taxon>
        <taxon>Araneoidea</taxon>
        <taxon>Araneidae</taxon>
        <taxon>Caerostris</taxon>
    </lineage>
</organism>
<accession>A0AAV4WIF2</accession>
<gene>
    <name evidence="1" type="ORF">CEXT_776781</name>
</gene>